<proteinExistence type="predicted"/>
<protein>
    <submittedName>
        <fullName evidence="1">Uncharacterized protein</fullName>
    </submittedName>
</protein>
<evidence type="ECO:0000313" key="2">
    <source>
        <dbReference type="Proteomes" id="UP000029453"/>
    </source>
</evidence>
<feature type="non-terminal residue" evidence="1">
    <location>
        <position position="41"/>
    </location>
</feature>
<keyword evidence="2" id="KW-1185">Reference proteome</keyword>
<reference evidence="1 2" key="1">
    <citation type="submission" date="2012-10" db="EMBL/GenBank/DDBJ databases">
        <title>Draft Genome Sequence of Paenibacillus popilliae ATCC 14706T.</title>
        <authorList>
            <person name="Iiyama K."/>
            <person name="Mori K."/>
            <person name="Mon H."/>
            <person name="Chieda Y."/>
            <person name="Lee J.M."/>
            <person name="Kusakabe T."/>
            <person name="Tashiro K."/>
            <person name="Asano S."/>
            <person name="Yasunaga-Aoki C."/>
            <person name="Shimizu S."/>
        </authorList>
    </citation>
    <scope>NUCLEOTIDE SEQUENCE [LARGE SCALE GENOMIC DNA]</scope>
    <source>
        <strain evidence="1 2">ATCC 14706</strain>
    </source>
</reference>
<evidence type="ECO:0000313" key="1">
    <source>
        <dbReference type="EMBL" id="GAC44330.1"/>
    </source>
</evidence>
<gene>
    <name evidence="1" type="ORF">PPOP_3734</name>
</gene>
<sequence>MCNVDFHRKPPWPVGHHNVMKMRVANLSFFCANKDRQIKGR</sequence>
<dbReference type="EMBL" id="BALG01000454">
    <property type="protein sequence ID" value="GAC44330.1"/>
    <property type="molecule type" value="Genomic_DNA"/>
</dbReference>
<comment type="caution">
    <text evidence="1">The sequence shown here is derived from an EMBL/GenBank/DDBJ whole genome shotgun (WGS) entry which is preliminary data.</text>
</comment>
<accession>M9LLX1</accession>
<dbReference type="Proteomes" id="UP000029453">
    <property type="component" value="Unassembled WGS sequence"/>
</dbReference>
<name>M9LLX1_PAEPP</name>
<organism evidence="1 2">
    <name type="scientific">Paenibacillus popilliae ATCC 14706</name>
    <dbReference type="NCBI Taxonomy" id="1212764"/>
    <lineage>
        <taxon>Bacteria</taxon>
        <taxon>Bacillati</taxon>
        <taxon>Bacillota</taxon>
        <taxon>Bacilli</taxon>
        <taxon>Bacillales</taxon>
        <taxon>Paenibacillaceae</taxon>
        <taxon>Paenibacillus</taxon>
    </lineage>
</organism>
<dbReference type="AlphaFoldDB" id="M9LLX1"/>